<feature type="chain" id="PRO_5046046170" description="Beta/gamma crystallin" evidence="1">
    <location>
        <begin position="22"/>
        <end position="101"/>
    </location>
</feature>
<proteinExistence type="predicted"/>
<gene>
    <name evidence="2" type="ORF">ACFPOU_23790</name>
</gene>
<keyword evidence="1" id="KW-0732">Signal</keyword>
<dbReference type="RefSeq" id="WP_379727620.1">
    <property type="nucleotide sequence ID" value="NZ_JBHSMS010000105.1"/>
</dbReference>
<dbReference type="EMBL" id="JBHSMS010000105">
    <property type="protein sequence ID" value="MFC5514129.1"/>
    <property type="molecule type" value="Genomic_DNA"/>
</dbReference>
<evidence type="ECO:0000256" key="1">
    <source>
        <dbReference type="SAM" id="SignalP"/>
    </source>
</evidence>
<evidence type="ECO:0000313" key="2">
    <source>
        <dbReference type="EMBL" id="MFC5514129.1"/>
    </source>
</evidence>
<protein>
    <recommendedName>
        <fullName evidence="4">Beta/gamma crystallin</fullName>
    </recommendedName>
</protein>
<feature type="signal peptide" evidence="1">
    <location>
        <begin position="1"/>
        <end position="21"/>
    </location>
</feature>
<sequence>MKTFVRSMLVVLALASFSATAAQPSARAKLRAISKDPDSLQFRNERASKTDSTITCGEMNGKNSFGAYVGFRRYIVSTGTILIDDGKQPRFNEAWATFCTK</sequence>
<organism evidence="2 3">
    <name type="scientific">Massilia jejuensis</name>
    <dbReference type="NCBI Taxonomy" id="648894"/>
    <lineage>
        <taxon>Bacteria</taxon>
        <taxon>Pseudomonadati</taxon>
        <taxon>Pseudomonadota</taxon>
        <taxon>Betaproteobacteria</taxon>
        <taxon>Burkholderiales</taxon>
        <taxon>Oxalobacteraceae</taxon>
        <taxon>Telluria group</taxon>
        <taxon>Massilia</taxon>
    </lineage>
</organism>
<evidence type="ECO:0008006" key="4">
    <source>
        <dbReference type="Google" id="ProtNLM"/>
    </source>
</evidence>
<accession>A0ABW0PQ40</accession>
<comment type="caution">
    <text evidence="2">The sequence shown here is derived from an EMBL/GenBank/DDBJ whole genome shotgun (WGS) entry which is preliminary data.</text>
</comment>
<evidence type="ECO:0000313" key="3">
    <source>
        <dbReference type="Proteomes" id="UP001596031"/>
    </source>
</evidence>
<dbReference type="Proteomes" id="UP001596031">
    <property type="component" value="Unassembled WGS sequence"/>
</dbReference>
<keyword evidence="3" id="KW-1185">Reference proteome</keyword>
<reference evidence="3" key="1">
    <citation type="journal article" date="2019" name="Int. J. Syst. Evol. Microbiol.">
        <title>The Global Catalogue of Microorganisms (GCM) 10K type strain sequencing project: providing services to taxonomists for standard genome sequencing and annotation.</title>
        <authorList>
            <consortium name="The Broad Institute Genomics Platform"/>
            <consortium name="The Broad Institute Genome Sequencing Center for Infectious Disease"/>
            <person name="Wu L."/>
            <person name="Ma J."/>
        </authorList>
    </citation>
    <scope>NUCLEOTIDE SEQUENCE [LARGE SCALE GENOMIC DNA]</scope>
    <source>
        <strain evidence="3">CCUG 38813</strain>
    </source>
</reference>
<name>A0ABW0PQ40_9BURK</name>